<keyword evidence="7 11" id="KW-1133">Transmembrane helix</keyword>
<evidence type="ECO:0000256" key="4">
    <source>
        <dbReference type="ARBA" id="ARBA00022502"/>
    </source>
</evidence>
<proteinExistence type="inferred from homology"/>
<feature type="coiled-coil region" evidence="10">
    <location>
        <begin position="20"/>
        <end position="47"/>
    </location>
</feature>
<feature type="transmembrane region" description="Helical" evidence="11">
    <location>
        <begin position="532"/>
        <end position="550"/>
    </location>
</feature>
<gene>
    <name evidence="12" type="ORF">CLODIP_2_CD05302</name>
</gene>
<evidence type="ECO:0000256" key="2">
    <source>
        <dbReference type="ARBA" id="ARBA00004687"/>
    </source>
</evidence>
<keyword evidence="10" id="KW-0175">Coiled coil</keyword>
<comment type="similarity">
    <text evidence="3">Belongs to the PIGS family.</text>
</comment>
<keyword evidence="6" id="KW-0256">Endoplasmic reticulum</keyword>
<dbReference type="GO" id="GO:0016255">
    <property type="term" value="P:attachment of GPI anchor to protein"/>
    <property type="evidence" value="ECO:0007669"/>
    <property type="project" value="InterPro"/>
</dbReference>
<evidence type="ECO:0000313" key="12">
    <source>
        <dbReference type="EMBL" id="CAB3359295.1"/>
    </source>
</evidence>
<evidence type="ECO:0000256" key="5">
    <source>
        <dbReference type="ARBA" id="ARBA00022692"/>
    </source>
</evidence>
<dbReference type="OrthoDB" id="28748at2759"/>
<evidence type="ECO:0000256" key="11">
    <source>
        <dbReference type="SAM" id="Phobius"/>
    </source>
</evidence>
<dbReference type="GO" id="GO:0042765">
    <property type="term" value="C:GPI-anchor transamidase complex"/>
    <property type="evidence" value="ECO:0007669"/>
    <property type="project" value="InterPro"/>
</dbReference>
<keyword evidence="5 11" id="KW-0812">Transmembrane</keyword>
<keyword evidence="8 11" id="KW-0472">Membrane</keyword>
<keyword evidence="9" id="KW-0325">Glycoprotein</keyword>
<protein>
    <recommendedName>
        <fullName evidence="14">GPI transamidase component PIG-S</fullName>
    </recommendedName>
</protein>
<evidence type="ECO:0008006" key="14">
    <source>
        <dbReference type="Google" id="ProtNLM"/>
    </source>
</evidence>
<keyword evidence="4" id="KW-0337">GPI-anchor biosynthesis</keyword>
<evidence type="ECO:0000256" key="10">
    <source>
        <dbReference type="SAM" id="Coils"/>
    </source>
</evidence>
<evidence type="ECO:0000256" key="1">
    <source>
        <dbReference type="ARBA" id="ARBA00004477"/>
    </source>
</evidence>
<comment type="subcellular location">
    <subcellularLocation>
        <location evidence="1">Endoplasmic reticulum membrane</location>
        <topology evidence="1">Multi-pass membrane protein</topology>
    </subcellularLocation>
</comment>
<comment type="pathway">
    <text evidence="2">Glycolipid biosynthesis; glycosylphosphatidylinositol-anchor biosynthesis.</text>
</comment>
<dbReference type="AlphaFoldDB" id="A0A8S1BTU1"/>
<accession>A0A8S1BTU1</accession>
<sequence>MFGRGNCASGMAEVEDLPTMKSKKEKVEMKKAEKEELEEENARMLAAVAFAVVLICIGLPLWWKTTQVYRVALPYEKIASLRAQEEQGLSLKLTLLTIEEARGTQLCADFDTVFRISKLFRISCTNRALNPSEKAVIGGVQNLAELDRLDIIPVEIGNILLVEVPGMLRLTQNQIVLGSKRALFFSSETGAKKLAMVLNEWLLREETITHTLKAMRAPTLAGKSKEARTRVPPTVGSLDILLSLAVPSPEEIKVDWDITAAIEDYLHPFLKEMSSISNFSVKSQVTYFATLGVRKKAVNTIELGPHYAIQEELLPQIISPLEKKIGSHVSTSASLCLVLYIPGCTEAPLHFYTKKGQVVPTNAIISARWGGLVVLNPPKHACKNDDEPAEMRVQTLKVMGLFLAQLRQLLGIPELDPIPSAEMLPLMEAEPRLWEIDSLMRTRALEQVTSATLTLQSLSKLLGQIGNIVIGDEVGRSIFVATEHAHRAEALLSQGHLKEGFDVARVAFLESESAFTDPSLLALLYFPDDQKYAVYIPLFLPVMIPVLMSLKTIKNWIFKKLGKSKRD</sequence>
<dbReference type="GO" id="GO:0006506">
    <property type="term" value="P:GPI anchor biosynthetic process"/>
    <property type="evidence" value="ECO:0007669"/>
    <property type="project" value="UniProtKB-KW"/>
</dbReference>
<dbReference type="InterPro" id="IPR019540">
    <property type="entry name" value="PtdIno-glycan_biosynth_class_S"/>
</dbReference>
<dbReference type="EMBL" id="CADEPI010000001">
    <property type="protein sequence ID" value="CAB3359295.1"/>
    <property type="molecule type" value="Genomic_DNA"/>
</dbReference>
<evidence type="ECO:0000313" key="13">
    <source>
        <dbReference type="Proteomes" id="UP000494165"/>
    </source>
</evidence>
<comment type="caution">
    <text evidence="12">The sequence shown here is derived from an EMBL/GenBank/DDBJ whole genome shotgun (WGS) entry which is preliminary data.</text>
</comment>
<evidence type="ECO:0000256" key="7">
    <source>
        <dbReference type="ARBA" id="ARBA00022989"/>
    </source>
</evidence>
<evidence type="ECO:0000256" key="6">
    <source>
        <dbReference type="ARBA" id="ARBA00022824"/>
    </source>
</evidence>
<dbReference type="Proteomes" id="UP000494165">
    <property type="component" value="Unassembled WGS sequence"/>
</dbReference>
<dbReference type="PANTHER" id="PTHR21072:SF13">
    <property type="entry name" value="GPI TRANSAMIDASE COMPONENT PIG-S"/>
    <property type="match status" value="1"/>
</dbReference>
<organism evidence="12 13">
    <name type="scientific">Cloeon dipterum</name>
    <dbReference type="NCBI Taxonomy" id="197152"/>
    <lineage>
        <taxon>Eukaryota</taxon>
        <taxon>Metazoa</taxon>
        <taxon>Ecdysozoa</taxon>
        <taxon>Arthropoda</taxon>
        <taxon>Hexapoda</taxon>
        <taxon>Insecta</taxon>
        <taxon>Pterygota</taxon>
        <taxon>Palaeoptera</taxon>
        <taxon>Ephemeroptera</taxon>
        <taxon>Pisciforma</taxon>
        <taxon>Baetidae</taxon>
        <taxon>Cloeon</taxon>
    </lineage>
</organism>
<dbReference type="PANTHER" id="PTHR21072">
    <property type="entry name" value="GPI TRANSAMIDASE COMPONENT PIG-S"/>
    <property type="match status" value="1"/>
</dbReference>
<evidence type="ECO:0000256" key="9">
    <source>
        <dbReference type="ARBA" id="ARBA00023180"/>
    </source>
</evidence>
<reference evidence="12 13" key="1">
    <citation type="submission" date="2020-04" db="EMBL/GenBank/DDBJ databases">
        <authorList>
            <person name="Alioto T."/>
            <person name="Alioto T."/>
            <person name="Gomez Garrido J."/>
        </authorList>
    </citation>
    <scope>NUCLEOTIDE SEQUENCE [LARGE SCALE GENOMIC DNA]</scope>
</reference>
<evidence type="ECO:0000256" key="3">
    <source>
        <dbReference type="ARBA" id="ARBA00005316"/>
    </source>
</evidence>
<dbReference type="Pfam" id="PF10510">
    <property type="entry name" value="PIG-S"/>
    <property type="match status" value="1"/>
</dbReference>
<name>A0A8S1BTU1_9INSE</name>
<keyword evidence="13" id="KW-1185">Reference proteome</keyword>
<evidence type="ECO:0000256" key="8">
    <source>
        <dbReference type="ARBA" id="ARBA00023136"/>
    </source>
</evidence>
<feature type="transmembrane region" description="Helical" evidence="11">
    <location>
        <begin position="44"/>
        <end position="63"/>
    </location>
</feature>